<protein>
    <submittedName>
        <fullName evidence="2">202L</fullName>
    </submittedName>
</protein>
<evidence type="ECO:0000313" key="2">
    <source>
        <dbReference type="EMBL" id="AAK82064.1"/>
    </source>
</evidence>
<reference evidence="2 3" key="6">
    <citation type="journal article" date="1992" name="Virus Genes">
        <title>Characterization of the third origin of DNA replication of the genome of insect iridescent virus type 6.</title>
        <authorList>
            <person name="Sonntag K.C."/>
            <person name="Darai G."/>
        </authorList>
    </citation>
    <scope>NUCLEOTIDE SEQUENCE [LARGE SCALE GENOMIC DNA]</scope>
</reference>
<reference evidence="2 3" key="13">
    <citation type="journal article" date="1998" name="Virus Genes">
        <title>Identification of a thymidylate synthase gene within the genome of Chilo iridescent virus.</title>
        <authorList>
            <person name="Muller K."/>
            <person name="Tidona C.A."/>
            <person name="Bahr U."/>
            <person name="Darai G."/>
        </authorList>
    </citation>
    <scope>NUCLEOTIDE SEQUENCE [LARGE SCALE GENOMIC DNA]</scope>
</reference>
<keyword evidence="1" id="KW-0812">Transmembrane</keyword>
<organismHost>
    <name type="scientific">Gryllus campestris</name>
    <dbReference type="NCBI Taxonomy" id="58607"/>
</organismHost>
<feature type="transmembrane region" description="Helical" evidence="1">
    <location>
        <begin position="20"/>
        <end position="41"/>
    </location>
</feature>
<reference evidence="2 3" key="14">
    <citation type="journal article" date="1999" name="Virus Genes">
        <title>Identification of a gene cluster within the genome of Chilo iridescent virus encoding enzymes involved in viral DNA replication and processing.</title>
        <authorList>
            <person name="Muller K."/>
            <person name="Tidona C.A."/>
            <person name="Darai G."/>
        </authorList>
    </citation>
    <scope>NUCLEOTIDE SEQUENCE [LARGE SCALE GENOMIC DNA]</scope>
</reference>
<reference evidence="2 3" key="15">
    <citation type="journal article" date="2001" name="Virology">
        <title>Analysis of the first complete DNA sequence of an invertebrate iridovirus: coding strategy of the genome of Chilo iridescent virus.</title>
        <authorList>
            <person name="Jakob N.J."/>
            <person name="Muller K."/>
            <person name="Bahr U."/>
            <person name="Darai G."/>
        </authorList>
    </citation>
    <scope>NUCLEOTIDE SEQUENCE [LARGE SCALE GENOMIC DNA]</scope>
</reference>
<reference evidence="2 3" key="9">
    <citation type="journal article" date="1994" name="J. Gen. Virol.">
        <title>Insect iridescent virus type 6 encodes a polypeptide related to the largest subunit of eukaryotic RNA polymerase II.</title>
        <authorList>
            <person name="Schnitzler P."/>
            <person name="Sonntag K.C."/>
            <person name="Muller M."/>
            <person name="Janssen W."/>
            <person name="Bugert J.J."/>
            <person name="Koonin E.V."/>
            <person name="Darai G."/>
        </authorList>
    </citation>
    <scope>NUCLEOTIDE SEQUENCE [LARGE SCALE GENOMIC DNA]</scope>
</reference>
<dbReference type="RefSeq" id="NP_149665.1">
    <property type="nucleotide sequence ID" value="NC_003038.1"/>
</dbReference>
<reference evidence="2 3" key="4">
    <citation type="journal article" date="1988" name="Virology">
        <title>Identification and characterization of the repetitive DNA element in the genome of insect iridescent virus type 6.</title>
        <authorList>
            <person name="Fischer M."/>
            <person name="Schnitzler P."/>
            <person name="Delius H."/>
            <person name="Darai G."/>
        </authorList>
    </citation>
    <scope>NUCLEOTIDE SEQUENCE [LARGE SCALE GENOMIC DNA]</scope>
</reference>
<reference evidence="2 3" key="7">
    <citation type="journal article" date="1993" name="J. Gen. Virol.">
        <title>Identification of the gene encoding the major capsid protein of insect iridescent virus type 6 by polymerase chain reaction.</title>
        <authorList>
            <person name="Stohwasser R."/>
            <person name="Raab K."/>
            <person name="Schnitzler P."/>
            <person name="Janssen W."/>
            <person name="Darai G."/>
        </authorList>
    </citation>
    <scope>NUCLEOTIDE SEQUENCE [LARGE SCALE GENOMIC DNA]</scope>
</reference>
<reference evidence="2 3" key="5">
    <citation type="journal article" date="1992" name="Virus Genes">
        <title>Identification and mapping of origins of DNA replication within the DNA sequences of the genome of insect iridescent virus type 6.</title>
        <authorList>
            <person name="Handermann M."/>
            <person name="Schnitzler P."/>
            <person name="Rosen-Wolff A."/>
            <person name="Raab K."/>
            <person name="Sonntag K.C."/>
            <person name="Darai G."/>
        </authorList>
    </citation>
    <scope>NUCLEOTIDE SEQUENCE [LARGE SCALE GENOMIC DNA]</scope>
</reference>
<reference evidence="2 3" key="11">
    <citation type="journal article" date="1994" name="Virus Genes">
        <title>Chilo iridescent virus encodes a putative helicase belonging to a distinct family within the "DEAD/H" superfamily: implications for the evolution of large DNA viruses.</title>
        <authorList>
            <person name="Sonntag K.C."/>
            <person name="Schnitzler P."/>
            <person name="Koonin E.V."/>
            <person name="Darai G."/>
        </authorList>
    </citation>
    <scope>NUCLEOTIDE SEQUENCE [LARGE SCALE GENOMIC DNA]</scope>
</reference>
<organismHost>
    <name type="scientific">Acheta domesticus</name>
    <name type="common">House cricket</name>
    <dbReference type="NCBI Taxonomy" id="6997"/>
</organismHost>
<proteinExistence type="predicted"/>
<reference evidence="2 3" key="12">
    <citation type="journal article" date="1997" name="Virus Genes">
        <title>The DNA sequence of Chilo iridescent virus between the genome coordinates 0.101 and 0.391; similarities in coding strategy between insect and vertebrate iridoviruses.</title>
        <authorList>
            <person name="Bahr U."/>
            <person name="Tidona C.A."/>
            <person name="Darai G."/>
        </authorList>
    </citation>
    <scope>NUCLEOTIDE SEQUENCE [LARGE SCALE GENOMIC DNA]</scope>
</reference>
<reference evidence="2 3" key="1">
    <citation type="journal article" date="1984" name="J. Virol.">
        <title>DNA analysis of insect iridescent virus 6: evidence for circular permutation and terminal redundancy.</title>
        <authorList>
            <person name="Delius H."/>
            <person name="Darai G."/>
            <person name="Fluegel R.M."/>
        </authorList>
    </citation>
    <scope>NUCLEOTIDE SEQUENCE [LARGE SCALE GENOMIC DNA]</scope>
</reference>
<name>Q91FW8_IIV6</name>
<evidence type="ECO:0000313" key="3">
    <source>
        <dbReference type="Proteomes" id="UP000001359"/>
    </source>
</evidence>
<sequence length="76" mass="7991">MESIISCPKTELKSRGSSPALIYAICSNLIGGKIVGSLFIVSNAICSRLLLTNNANSAFPSIIASKNLTSQSQCIM</sequence>
<dbReference type="KEGG" id="vg:1733072"/>
<accession>Q91FW8</accession>
<reference evidence="2 3" key="2">
    <citation type="journal article" date="1986" name="Med. Microbiol. Immunol.">
        <title>Insect iridescent virus type 6 induced toxic degenerative hepatitis in mice.</title>
        <authorList>
            <person name="Lorbacher de Ruiz H."/>
            <person name="Gelderblom H."/>
            <person name="Hofmann W."/>
            <person name="Darai G."/>
        </authorList>
    </citation>
    <scope>NUCLEOTIDE SEQUENCE [LARGE SCALE GENOMIC DNA]</scope>
</reference>
<dbReference type="EMBL" id="AF303741">
    <property type="protein sequence ID" value="AAK82064.1"/>
    <property type="molecule type" value="Genomic_DNA"/>
</dbReference>
<reference evidence="2 3" key="8">
    <citation type="journal article" date="1994" name="Intervirology">
        <title>Identification of the primary structure and the coding capacity of the genome of insect iridescent virus type 6 between the genome coordinates 0.310 and 0.347 (7990 bp).</title>
        <authorList>
            <person name="Sonntag K.C."/>
            <person name="Schnitzler P."/>
            <person name="Janssen W."/>
            <person name="Darai G."/>
        </authorList>
    </citation>
    <scope>NUCLEOTIDE SEQUENCE [LARGE SCALE GENOMIC DNA]</scope>
</reference>
<organismHost>
    <name type="scientific">Chilo suppressalis</name>
    <name type="common">Asiatic rice borer moth</name>
    <dbReference type="NCBI Taxonomy" id="168631"/>
</organismHost>
<reference evidence="2 3" key="10">
    <citation type="journal article" date="1994" name="Nucleic Acids Res.">
        <title>Identification of genes encoding zinc finger proteins, non-histone chromosomal HMG protein homologue, and a putative GTP phosphohydrolase in the genome of Chilo iridescent virus.</title>
        <authorList>
            <person name="Schnitzler P."/>
            <person name="Hug M."/>
            <person name="Handermann M."/>
            <person name="Janssen W."/>
            <person name="Koonin E.V."/>
            <person name="Delius H."/>
            <person name="Darai C."/>
        </authorList>
    </citation>
    <scope>NUCLEOTIDE SEQUENCE [LARGE SCALE GENOMIC DNA]</scope>
</reference>
<keyword evidence="3" id="KW-1185">Reference proteome</keyword>
<reference evidence="2 3" key="3">
    <citation type="journal article" date="1987" name="Virology">
        <title>Molecular cloning and physical mapping of the genome of insect iridescent virus type 6: further evidence for circular permutation of the viral genome.</title>
        <authorList>
            <person name="Schnitzler P."/>
            <person name="Soltau J.B."/>
            <person name="Fischer M."/>
            <person name="Reisner H."/>
            <person name="Scholz J."/>
            <person name="Delius H."/>
            <person name="Darai G."/>
        </authorList>
    </citation>
    <scope>NUCLEOTIDE SEQUENCE [LARGE SCALE GENOMIC DNA]</scope>
</reference>
<keyword evidence="1" id="KW-1133">Transmembrane helix</keyword>
<organismHost>
    <name type="scientific">Gryllus bimaculatus</name>
    <name type="common">Two-spotted cricket</name>
    <dbReference type="NCBI Taxonomy" id="6999"/>
</organismHost>
<evidence type="ECO:0000256" key="1">
    <source>
        <dbReference type="SAM" id="Phobius"/>
    </source>
</evidence>
<dbReference type="GeneID" id="1733072"/>
<organismHost>
    <name type="scientific">Spodoptera frugiperda</name>
    <name type="common">Fall armyworm</name>
    <dbReference type="NCBI Taxonomy" id="7108"/>
</organismHost>
<keyword evidence="1" id="KW-0472">Membrane</keyword>
<organism evidence="2 3">
    <name type="scientific">Invertebrate iridescent virus 6</name>
    <name type="common">IIV-6</name>
    <name type="synonym">Chilo iridescent virus</name>
    <dbReference type="NCBI Taxonomy" id="176652"/>
    <lineage>
        <taxon>Viruses</taxon>
        <taxon>Varidnaviria</taxon>
        <taxon>Bamfordvirae</taxon>
        <taxon>Nucleocytoviricota</taxon>
        <taxon>Megaviricetes</taxon>
        <taxon>Pimascovirales</taxon>
        <taxon>Pimascovirales incertae sedis</taxon>
        <taxon>Iridoviridae</taxon>
        <taxon>Betairidovirinae</taxon>
        <taxon>Iridovirus</taxon>
        <taxon>Iridovirus chilo1</taxon>
    </lineage>
</organism>
<dbReference type="Proteomes" id="UP000001359">
    <property type="component" value="Segment"/>
</dbReference>